<comment type="caution">
    <text evidence="1">The sequence shown here is derived from an EMBL/GenBank/DDBJ whole genome shotgun (WGS) entry which is preliminary data.</text>
</comment>
<keyword evidence="2" id="KW-1185">Reference proteome</keyword>
<evidence type="ECO:0000313" key="2">
    <source>
        <dbReference type="Proteomes" id="UP001163046"/>
    </source>
</evidence>
<dbReference type="AlphaFoldDB" id="A0A9W9Z8M3"/>
<proteinExistence type="predicted"/>
<dbReference type="EMBL" id="MU826382">
    <property type="protein sequence ID" value="KAJ7377208.1"/>
    <property type="molecule type" value="Genomic_DNA"/>
</dbReference>
<dbReference type="Proteomes" id="UP001163046">
    <property type="component" value="Unassembled WGS sequence"/>
</dbReference>
<reference evidence="1" key="1">
    <citation type="submission" date="2023-01" db="EMBL/GenBank/DDBJ databases">
        <title>Genome assembly of the deep-sea coral Lophelia pertusa.</title>
        <authorList>
            <person name="Herrera S."/>
            <person name="Cordes E."/>
        </authorList>
    </citation>
    <scope>NUCLEOTIDE SEQUENCE</scope>
    <source>
        <strain evidence="1">USNM1676648</strain>
        <tissue evidence="1">Polyp</tissue>
    </source>
</reference>
<evidence type="ECO:0000313" key="1">
    <source>
        <dbReference type="EMBL" id="KAJ7377208.1"/>
    </source>
</evidence>
<organism evidence="1 2">
    <name type="scientific">Desmophyllum pertusum</name>
    <dbReference type="NCBI Taxonomy" id="174260"/>
    <lineage>
        <taxon>Eukaryota</taxon>
        <taxon>Metazoa</taxon>
        <taxon>Cnidaria</taxon>
        <taxon>Anthozoa</taxon>
        <taxon>Hexacorallia</taxon>
        <taxon>Scleractinia</taxon>
        <taxon>Caryophylliina</taxon>
        <taxon>Caryophylliidae</taxon>
        <taxon>Desmophyllum</taxon>
    </lineage>
</organism>
<gene>
    <name evidence="1" type="ORF">OS493_030408</name>
</gene>
<sequence length="66" mass="7656">MRKDKGILLKEPISAGKRTVGSQWHNKQRDRLIVLERGRVVLSDIKIKCWKEEGWTPNDITNGEQV</sequence>
<protein>
    <submittedName>
        <fullName evidence="1">Uncharacterized protein</fullName>
    </submittedName>
</protein>
<name>A0A9W9Z8M3_9CNID</name>
<accession>A0A9W9Z8M3</accession>